<proteinExistence type="inferred from homology"/>
<protein>
    <recommendedName>
        <fullName evidence="3">peptidylprolyl isomerase</fullName>
        <ecNumber evidence="3">5.2.1.8</ecNumber>
    </recommendedName>
</protein>
<evidence type="ECO:0000256" key="5">
    <source>
        <dbReference type="ARBA" id="ARBA00023110"/>
    </source>
</evidence>
<dbReference type="EC" id="5.2.1.8" evidence="3"/>
<dbReference type="Gene3D" id="1.10.4030.10">
    <property type="entry name" value="Porin chaperone SurA, peptide-binding domain"/>
    <property type="match status" value="1"/>
</dbReference>
<keyword evidence="5" id="KW-0697">Rotamase</keyword>
<evidence type="ECO:0000256" key="2">
    <source>
        <dbReference type="ARBA" id="ARBA00007656"/>
    </source>
</evidence>
<comment type="catalytic activity">
    <reaction evidence="1">
        <text>[protein]-peptidylproline (omega=180) = [protein]-peptidylproline (omega=0)</text>
        <dbReference type="Rhea" id="RHEA:16237"/>
        <dbReference type="Rhea" id="RHEA-COMP:10747"/>
        <dbReference type="Rhea" id="RHEA-COMP:10748"/>
        <dbReference type="ChEBI" id="CHEBI:83833"/>
        <dbReference type="ChEBI" id="CHEBI:83834"/>
        <dbReference type="EC" id="5.2.1.8"/>
    </reaction>
</comment>
<evidence type="ECO:0000256" key="8">
    <source>
        <dbReference type="SAM" id="SignalP"/>
    </source>
</evidence>
<dbReference type="Gene3D" id="3.10.50.40">
    <property type="match status" value="1"/>
</dbReference>
<evidence type="ECO:0000313" key="10">
    <source>
        <dbReference type="EMBL" id="OFJ50032.1"/>
    </source>
</evidence>
<dbReference type="InterPro" id="IPR014274">
    <property type="entry name" value="PPIase_EpsD"/>
</dbReference>
<dbReference type="Gene3D" id="1.10.8.1040">
    <property type="match status" value="1"/>
</dbReference>
<dbReference type="GO" id="GO:0003755">
    <property type="term" value="F:peptidyl-prolyl cis-trans isomerase activity"/>
    <property type="evidence" value="ECO:0007669"/>
    <property type="project" value="UniProtKB-KW"/>
</dbReference>
<dbReference type="Pfam" id="PF13624">
    <property type="entry name" value="SurA_N_3"/>
    <property type="match status" value="1"/>
</dbReference>
<evidence type="ECO:0000256" key="3">
    <source>
        <dbReference type="ARBA" id="ARBA00013194"/>
    </source>
</evidence>
<dbReference type="PANTHER" id="PTHR47245:SF1">
    <property type="entry name" value="FOLDASE PROTEIN PRSA"/>
    <property type="match status" value="1"/>
</dbReference>
<evidence type="ECO:0000256" key="7">
    <source>
        <dbReference type="SAM" id="MobiDB-lite"/>
    </source>
</evidence>
<evidence type="ECO:0000256" key="1">
    <source>
        <dbReference type="ARBA" id="ARBA00000971"/>
    </source>
</evidence>
<keyword evidence="6 10" id="KW-0413">Isomerase</keyword>
<dbReference type="InterPro" id="IPR000297">
    <property type="entry name" value="PPIase_PpiC"/>
</dbReference>
<evidence type="ECO:0000259" key="9">
    <source>
        <dbReference type="Pfam" id="PF13145"/>
    </source>
</evidence>
<dbReference type="NCBIfam" id="TIGR02925">
    <property type="entry name" value="cis_trans_EpsD"/>
    <property type="match status" value="1"/>
</dbReference>
<feature type="region of interest" description="Disordered" evidence="7">
    <location>
        <begin position="283"/>
        <end position="324"/>
    </location>
</feature>
<dbReference type="AlphaFoldDB" id="A0A1E8PUN7"/>
<dbReference type="PANTHER" id="PTHR47245">
    <property type="entry name" value="PEPTIDYLPROLYL ISOMERASE"/>
    <property type="match status" value="1"/>
</dbReference>
<feature type="signal peptide" evidence="8">
    <location>
        <begin position="1"/>
        <end position="26"/>
    </location>
</feature>
<evidence type="ECO:0000256" key="6">
    <source>
        <dbReference type="ARBA" id="ARBA00023235"/>
    </source>
</evidence>
<reference evidence="10 11" key="1">
    <citation type="submission" date="2016-10" db="EMBL/GenBank/DDBJ databases">
        <title>Updated version of Genome Assembly of Janthinobacterium lividum ERGS5:01.</title>
        <authorList>
            <person name="Kumar R."/>
            <person name="Acharya V."/>
            <person name="Singh D."/>
        </authorList>
    </citation>
    <scope>NUCLEOTIDE SEQUENCE [LARGE SCALE GENOMIC DNA]</scope>
    <source>
        <strain evidence="10 11">ERGS5:01</strain>
    </source>
</reference>
<organism evidence="10 11">
    <name type="scientific">Janthinobacterium lividum</name>
    <dbReference type="NCBI Taxonomy" id="29581"/>
    <lineage>
        <taxon>Bacteria</taxon>
        <taxon>Pseudomonadati</taxon>
        <taxon>Pseudomonadota</taxon>
        <taxon>Betaproteobacteria</taxon>
        <taxon>Burkholderiales</taxon>
        <taxon>Oxalobacteraceae</taxon>
        <taxon>Janthinobacterium</taxon>
    </lineage>
</organism>
<dbReference type="Proteomes" id="UP000092634">
    <property type="component" value="Unassembled WGS sequence"/>
</dbReference>
<evidence type="ECO:0000313" key="11">
    <source>
        <dbReference type="Proteomes" id="UP000092634"/>
    </source>
</evidence>
<dbReference type="InterPro" id="IPR046357">
    <property type="entry name" value="PPIase_dom_sf"/>
</dbReference>
<comment type="similarity">
    <text evidence="2">Belongs to the PpiC/parvulin rotamase family.</text>
</comment>
<comment type="caution">
    <text evidence="10">The sequence shown here is derived from an EMBL/GenBank/DDBJ whole genome shotgun (WGS) entry which is preliminary data.</text>
</comment>
<name>A0A1E8PUN7_9BURK</name>
<sequence length="324" mass="34899">MSSKPAMPMRLLCAAMVLLAVAGLSACGNKEKKPGQALASVNGEEITVFQLNEEMQRANVQAPQQEAASKQLLESLIDRQLLQNEAVKDKTDRDPKVVQAIERAKALIVAQAYMQKRVGTVARPTKQEVEEYFHKNPQFFTERKQFDMRELVIASADMNDKLKAAMDAAKTLDDVAAWLDANKVKYARTQLSRTSSDLAPELSAKLLSMPKGQLFIIREGDRTLLISLANVSDNPVTLAQAEPQIEQFMFNKKNKDAADAELKRLRAAAKIEYLGKDGAPAAASAAASSAAPAPASAPAPEAAAQPAPAQSSSEANDRGVAGLK</sequence>
<dbReference type="EMBL" id="MAQB02000001">
    <property type="protein sequence ID" value="OFJ50032.1"/>
    <property type="molecule type" value="Genomic_DNA"/>
</dbReference>
<dbReference type="Pfam" id="PF13145">
    <property type="entry name" value="Rotamase_2"/>
    <property type="match status" value="1"/>
</dbReference>
<gene>
    <name evidence="10" type="ORF">BA896_002435</name>
</gene>
<dbReference type="SUPFAM" id="SSF109998">
    <property type="entry name" value="Triger factor/SurA peptide-binding domain-like"/>
    <property type="match status" value="1"/>
</dbReference>
<feature type="compositionally biased region" description="Low complexity" evidence="7">
    <location>
        <begin position="283"/>
        <end position="314"/>
    </location>
</feature>
<feature type="chain" id="PRO_5009214722" description="peptidylprolyl isomerase" evidence="8">
    <location>
        <begin position="27"/>
        <end position="324"/>
    </location>
</feature>
<keyword evidence="4 8" id="KW-0732">Signal</keyword>
<evidence type="ECO:0000256" key="4">
    <source>
        <dbReference type="ARBA" id="ARBA00022729"/>
    </source>
</evidence>
<accession>A0A1E8PUN7</accession>
<dbReference type="InterPro" id="IPR050245">
    <property type="entry name" value="PrsA_foldase"/>
</dbReference>
<dbReference type="PROSITE" id="PS51257">
    <property type="entry name" value="PROKAR_LIPOPROTEIN"/>
    <property type="match status" value="1"/>
</dbReference>
<dbReference type="InterPro" id="IPR027304">
    <property type="entry name" value="Trigger_fact/SurA_dom_sf"/>
</dbReference>
<feature type="domain" description="PpiC" evidence="9">
    <location>
        <begin position="124"/>
        <end position="242"/>
    </location>
</feature>